<dbReference type="InterPro" id="IPR003599">
    <property type="entry name" value="Ig_sub"/>
</dbReference>
<evidence type="ECO:0000256" key="2">
    <source>
        <dbReference type="ARBA" id="ARBA00022692"/>
    </source>
</evidence>
<dbReference type="InterPro" id="IPR003598">
    <property type="entry name" value="Ig_sub2"/>
</dbReference>
<gene>
    <name evidence="11" type="ORF">Q8A67_001050</name>
</gene>
<name>A0AA88U797_9TELE</name>
<dbReference type="Gene3D" id="2.60.40.10">
    <property type="entry name" value="Immunoglobulins"/>
    <property type="match status" value="6"/>
</dbReference>
<dbReference type="GO" id="GO:0005178">
    <property type="term" value="F:integrin binding"/>
    <property type="evidence" value="ECO:0007669"/>
    <property type="project" value="InterPro"/>
</dbReference>
<evidence type="ECO:0000256" key="8">
    <source>
        <dbReference type="ARBA" id="ARBA00023157"/>
    </source>
</evidence>
<dbReference type="InterPro" id="IPR036179">
    <property type="entry name" value="Ig-like_dom_sf"/>
</dbReference>
<dbReference type="Proteomes" id="UP001187343">
    <property type="component" value="Unassembled WGS sequence"/>
</dbReference>
<dbReference type="InterPro" id="IPR003987">
    <property type="entry name" value="ICAM_VCAM_N"/>
</dbReference>
<dbReference type="SMART" id="SM00409">
    <property type="entry name" value="IG"/>
    <property type="match status" value="5"/>
</dbReference>
<dbReference type="InterPro" id="IPR007110">
    <property type="entry name" value="Ig-like_dom"/>
</dbReference>
<dbReference type="GO" id="GO:0016020">
    <property type="term" value="C:membrane"/>
    <property type="evidence" value="ECO:0007669"/>
    <property type="project" value="UniProtKB-SubCell"/>
</dbReference>
<keyword evidence="7" id="KW-0472">Membrane</keyword>
<dbReference type="PROSITE" id="PS50835">
    <property type="entry name" value="IG_LIKE"/>
    <property type="match status" value="5"/>
</dbReference>
<protein>
    <submittedName>
        <fullName evidence="11">Uncharacterized protein</fullName>
    </submittedName>
</protein>
<dbReference type="AlphaFoldDB" id="A0AA88U797"/>
<evidence type="ECO:0000256" key="6">
    <source>
        <dbReference type="ARBA" id="ARBA00022989"/>
    </source>
</evidence>
<dbReference type="PIRSF" id="PIRSF000615">
    <property type="entry name" value="TyrPK_CSF1-R"/>
    <property type="match status" value="1"/>
</dbReference>
<keyword evidence="6" id="KW-1133">Transmembrane helix</keyword>
<evidence type="ECO:0000256" key="10">
    <source>
        <dbReference type="ARBA" id="ARBA00023319"/>
    </source>
</evidence>
<keyword evidence="9" id="KW-0325">Glycoprotein</keyword>
<evidence type="ECO:0000256" key="4">
    <source>
        <dbReference type="ARBA" id="ARBA00022737"/>
    </source>
</evidence>
<keyword evidence="3" id="KW-0732">Signal</keyword>
<keyword evidence="2" id="KW-0812">Transmembrane</keyword>
<dbReference type="PRINTS" id="PR01472">
    <property type="entry name" value="ICAMVCAM1"/>
</dbReference>
<keyword evidence="12" id="KW-1185">Reference proteome</keyword>
<dbReference type="EMBL" id="JAUYZG010000001">
    <property type="protein sequence ID" value="KAK2916676.1"/>
    <property type="molecule type" value="Genomic_DNA"/>
</dbReference>
<dbReference type="PANTHER" id="PTHR13771:SF9">
    <property type="entry name" value="INTERCELLULAR ADHESION MOLECULE 5"/>
    <property type="match status" value="1"/>
</dbReference>
<dbReference type="PANTHER" id="PTHR13771">
    <property type="entry name" value="INTERCELLULAR ADHESION MOLECULE"/>
    <property type="match status" value="1"/>
</dbReference>
<evidence type="ECO:0000256" key="9">
    <source>
        <dbReference type="ARBA" id="ARBA00023180"/>
    </source>
</evidence>
<evidence type="ECO:0000256" key="7">
    <source>
        <dbReference type="ARBA" id="ARBA00023136"/>
    </source>
</evidence>
<evidence type="ECO:0000256" key="1">
    <source>
        <dbReference type="ARBA" id="ARBA00004479"/>
    </source>
</evidence>
<keyword evidence="10" id="KW-0393">Immunoglobulin domain</keyword>
<organism evidence="11 12">
    <name type="scientific">Cirrhinus molitorella</name>
    <name type="common">mud carp</name>
    <dbReference type="NCBI Taxonomy" id="172907"/>
    <lineage>
        <taxon>Eukaryota</taxon>
        <taxon>Metazoa</taxon>
        <taxon>Chordata</taxon>
        <taxon>Craniata</taxon>
        <taxon>Vertebrata</taxon>
        <taxon>Euteleostomi</taxon>
        <taxon>Actinopterygii</taxon>
        <taxon>Neopterygii</taxon>
        <taxon>Teleostei</taxon>
        <taxon>Ostariophysi</taxon>
        <taxon>Cypriniformes</taxon>
        <taxon>Cyprinidae</taxon>
        <taxon>Labeoninae</taxon>
        <taxon>Labeonini</taxon>
        <taxon>Cirrhinus</taxon>
    </lineage>
</organism>
<comment type="subcellular location">
    <subcellularLocation>
        <location evidence="1">Membrane</location>
        <topology evidence="1">Single-pass type I membrane protein</topology>
    </subcellularLocation>
</comment>
<evidence type="ECO:0000256" key="3">
    <source>
        <dbReference type="ARBA" id="ARBA00022729"/>
    </source>
</evidence>
<dbReference type="GO" id="GO:0098609">
    <property type="term" value="P:cell-cell adhesion"/>
    <property type="evidence" value="ECO:0007669"/>
    <property type="project" value="InterPro"/>
</dbReference>
<sequence>MLFLTTSDWRSFGFCFLYFSLVAGTQAECPVQLSQKSVVVEYGDSVAVNCTATVQHDGMGWEADEGRVEKTSASVITWSVPNLREWEIQPFCYINYVKLPNTPPCQVQLPVTVYKTPDSVSISFVNHSGPMIEGKQYELQCDVQNVAPVQILSVIWYKGQTRLNQTTFTDTIKTPVNKTDTLLITADRADDGAQYGCEAKLDLGAEGPQPVNLKSLISTVHFKPIINETILPSIVTVFRGYQVELVCEAEGNPKPNISWSLGGVETVYNKVLTVSESTPEDVLCNASNSVDWTTKQVKVSIQVPDISISFVNHTGSVIVGKNYELQCIINNVAPFKNVSVRWYKQNQIIHTDTIKTPISNMPKLLIEPNRADDRAQYWCEAELEAEGPKNYPKMSSGHLNFTVQYISISFVNDTGSVIAGKNYELQCIINNVAPSKNVPVRWYKQNQIISNVTIKTPISNMPKLLIEPNRADDRAQYWCEAELEAEGPQNYIKISSEHLNITVQFKPIINETKLPSTVPVFRGYPEVLTCTAEGNPKPTISWIVGAKEIFTESLNISELTPENVYCNASNSVGSTTRQIEVVLKEDYLPLIAGLIAVTVAFISVIFVFIFSIYYKTAKMGRYSLKDAKPSAQNGNIAQNGKHNPIPMKKLSQSSILA</sequence>
<reference evidence="11" key="1">
    <citation type="submission" date="2023-08" db="EMBL/GenBank/DDBJ databases">
        <title>Chromosome-level Genome Assembly of mud carp (Cirrhinus molitorella).</title>
        <authorList>
            <person name="Liu H."/>
        </authorList>
    </citation>
    <scope>NUCLEOTIDE SEQUENCE</scope>
    <source>
        <strain evidence="11">Prfri</strain>
        <tissue evidence="11">Muscle</tissue>
    </source>
</reference>
<accession>A0AA88U797</accession>
<comment type="caution">
    <text evidence="11">The sequence shown here is derived from an EMBL/GenBank/DDBJ whole genome shotgun (WGS) entry which is preliminary data.</text>
</comment>
<evidence type="ECO:0000313" key="12">
    <source>
        <dbReference type="Proteomes" id="UP001187343"/>
    </source>
</evidence>
<dbReference type="InterPro" id="IPR047012">
    <property type="entry name" value="ICAM_VCAM"/>
</dbReference>
<evidence type="ECO:0000313" key="11">
    <source>
        <dbReference type="EMBL" id="KAK2916676.1"/>
    </source>
</evidence>
<dbReference type="SUPFAM" id="SSF48726">
    <property type="entry name" value="Immunoglobulin"/>
    <property type="match status" value="6"/>
</dbReference>
<proteinExistence type="predicted"/>
<dbReference type="CDD" id="cd00096">
    <property type="entry name" value="Ig"/>
    <property type="match status" value="2"/>
</dbReference>
<dbReference type="InterPro" id="IPR013783">
    <property type="entry name" value="Ig-like_fold"/>
</dbReference>
<keyword evidence="8" id="KW-1015">Disulfide bond</keyword>
<keyword evidence="4" id="KW-0677">Repeat</keyword>
<dbReference type="SMART" id="SM00408">
    <property type="entry name" value="IGc2"/>
    <property type="match status" value="5"/>
</dbReference>
<evidence type="ECO:0000256" key="5">
    <source>
        <dbReference type="ARBA" id="ARBA00022889"/>
    </source>
</evidence>
<keyword evidence="5" id="KW-0130">Cell adhesion</keyword>